<accession>A0A855X8F3</accession>
<dbReference type="EMBL" id="PQAP01000065">
    <property type="protein sequence ID" value="PWB73093.1"/>
    <property type="molecule type" value="Genomic_DNA"/>
</dbReference>
<organism evidence="1 2">
    <name type="scientific">candidate division GN15 bacterium</name>
    <dbReference type="NCBI Taxonomy" id="2072418"/>
    <lineage>
        <taxon>Bacteria</taxon>
        <taxon>candidate division GN15</taxon>
    </lineage>
</organism>
<dbReference type="AlphaFoldDB" id="A0A855X8F3"/>
<sequence>MSDEHTCVNCRRELVKINGVWLCRNCNSPETEQLQAIIGDTVDNDEWIFIECPGATLYDPETNAIIQGVKFNDDNDPFQGYRIIGEPVYAPTHTKRRRIKRDSLGHIRRCQGCQDYTIRMRRREGPDFFIPSHKHPGRTKLKSVIHRAIE</sequence>
<protein>
    <submittedName>
        <fullName evidence="1">Uncharacterized protein</fullName>
    </submittedName>
</protein>
<reference evidence="1 2" key="1">
    <citation type="journal article" date="2018" name="ISME J.">
        <title>A methanotrophic archaeon couples anaerobic oxidation of methane to Fe(III) reduction.</title>
        <authorList>
            <person name="Cai C."/>
            <person name="Leu A.O."/>
            <person name="Xie G.J."/>
            <person name="Guo J."/>
            <person name="Feng Y."/>
            <person name="Zhao J.X."/>
            <person name="Tyson G.W."/>
            <person name="Yuan Z."/>
            <person name="Hu S."/>
        </authorList>
    </citation>
    <scope>NUCLEOTIDE SEQUENCE [LARGE SCALE GENOMIC DNA]</scope>
    <source>
        <strain evidence="1">FeB_12</strain>
    </source>
</reference>
<evidence type="ECO:0000313" key="2">
    <source>
        <dbReference type="Proteomes" id="UP000250918"/>
    </source>
</evidence>
<evidence type="ECO:0000313" key="1">
    <source>
        <dbReference type="EMBL" id="PWB73093.1"/>
    </source>
</evidence>
<dbReference type="Proteomes" id="UP000250918">
    <property type="component" value="Unassembled WGS sequence"/>
</dbReference>
<gene>
    <name evidence="1" type="ORF">C3F09_05665</name>
</gene>
<comment type="caution">
    <text evidence="1">The sequence shown here is derived from an EMBL/GenBank/DDBJ whole genome shotgun (WGS) entry which is preliminary data.</text>
</comment>
<proteinExistence type="predicted"/>
<name>A0A855X8F3_9BACT</name>